<dbReference type="GO" id="GO:0008999">
    <property type="term" value="F:protein-N-terminal-alanine acetyltransferase activity"/>
    <property type="evidence" value="ECO:0007669"/>
    <property type="project" value="TreeGrafter"/>
</dbReference>
<sequence>MIIEEIFGNLTRLETKRLILRKMTLYDAQDMYEYASDPEVAKYVTWDYHRSIDDSISFLKSTIQKYDNKEVSEWGIIYKKSNKFIGTCGYLWWSLAHSRAEIAYTLSRRYWNKGLMTEAVKEVIKYGFEKMVLNRIEARCMVRNIASQRVMEKFGMKSEGIMREVLFVKLIFYSTT</sequence>
<dbReference type="Gene3D" id="3.40.630.30">
    <property type="match status" value="1"/>
</dbReference>
<proteinExistence type="predicted"/>
<name>A0A9E2BI58_PSYF1</name>
<dbReference type="SUPFAM" id="SSF55729">
    <property type="entry name" value="Acyl-CoA N-acyltransferases (Nat)"/>
    <property type="match status" value="1"/>
</dbReference>
<dbReference type="InterPro" id="IPR016181">
    <property type="entry name" value="Acyl_CoA_acyltransferase"/>
</dbReference>
<organism evidence="2 3">
    <name type="scientific">Psychracetigena formicireducens</name>
    <dbReference type="NCBI Taxonomy" id="2986056"/>
    <lineage>
        <taxon>Bacteria</taxon>
        <taxon>Bacillati</taxon>
        <taxon>Candidatus Lithacetigenota</taxon>
        <taxon>Candidatus Psychracetigena</taxon>
    </lineage>
</organism>
<dbReference type="AlphaFoldDB" id="A0A9E2BI58"/>
<dbReference type="Pfam" id="PF13302">
    <property type="entry name" value="Acetyltransf_3"/>
    <property type="match status" value="1"/>
</dbReference>
<dbReference type="PANTHER" id="PTHR43792">
    <property type="entry name" value="GNAT FAMILY, PUTATIVE (AFU_ORTHOLOGUE AFUA_3G00765)-RELATED-RELATED"/>
    <property type="match status" value="1"/>
</dbReference>
<dbReference type="EC" id="2.3.1.-" evidence="2"/>
<dbReference type="InterPro" id="IPR051531">
    <property type="entry name" value="N-acetyltransferase"/>
</dbReference>
<dbReference type="EMBL" id="QLTW01000284">
    <property type="protein sequence ID" value="MBT9146045.1"/>
    <property type="molecule type" value="Genomic_DNA"/>
</dbReference>
<dbReference type="Proteomes" id="UP000811545">
    <property type="component" value="Unassembled WGS sequence"/>
</dbReference>
<keyword evidence="2" id="KW-0012">Acyltransferase</keyword>
<reference evidence="2 3" key="1">
    <citation type="journal article" date="2021" name="bioRxiv">
        <title>Unique metabolic strategies in Hadean analogues reveal hints for primordial physiology.</title>
        <authorList>
            <person name="Nobu M.K."/>
            <person name="Nakai R."/>
            <person name="Tamazawa S."/>
            <person name="Mori H."/>
            <person name="Toyoda A."/>
            <person name="Ijiri A."/>
            <person name="Suzuki S."/>
            <person name="Kurokawa K."/>
            <person name="Kamagata Y."/>
            <person name="Tamaki H."/>
        </authorList>
    </citation>
    <scope>NUCLEOTIDE SEQUENCE [LARGE SCALE GENOMIC DNA]</scope>
    <source>
        <strain evidence="2">BS525</strain>
    </source>
</reference>
<dbReference type="InterPro" id="IPR000182">
    <property type="entry name" value="GNAT_dom"/>
</dbReference>
<evidence type="ECO:0000313" key="3">
    <source>
        <dbReference type="Proteomes" id="UP000811545"/>
    </source>
</evidence>
<dbReference type="PANTHER" id="PTHR43792:SF9">
    <property type="entry name" value="RIBOSOMAL-PROTEIN-ALANINE ACETYLTRANSFERASE"/>
    <property type="match status" value="1"/>
</dbReference>
<dbReference type="GO" id="GO:0005737">
    <property type="term" value="C:cytoplasm"/>
    <property type="evidence" value="ECO:0007669"/>
    <property type="project" value="TreeGrafter"/>
</dbReference>
<protein>
    <submittedName>
        <fullName evidence="2">Ribosomal N-acetyltransferase YdaF</fullName>
        <ecNumber evidence="2">2.3.1.-</ecNumber>
    </submittedName>
</protein>
<feature type="domain" description="N-acetyltransferase" evidence="1">
    <location>
        <begin position="18"/>
        <end position="176"/>
    </location>
</feature>
<dbReference type="PROSITE" id="PS51186">
    <property type="entry name" value="GNAT"/>
    <property type="match status" value="1"/>
</dbReference>
<evidence type="ECO:0000259" key="1">
    <source>
        <dbReference type="PROSITE" id="PS51186"/>
    </source>
</evidence>
<gene>
    <name evidence="2" type="primary">ydaF_2</name>
    <name evidence="2" type="ORF">DDT42_01924</name>
</gene>
<accession>A0A9E2BI58</accession>
<evidence type="ECO:0000313" key="2">
    <source>
        <dbReference type="EMBL" id="MBT9146045.1"/>
    </source>
</evidence>
<comment type="caution">
    <text evidence="2">The sequence shown here is derived from an EMBL/GenBank/DDBJ whole genome shotgun (WGS) entry which is preliminary data.</text>
</comment>
<keyword evidence="2" id="KW-0808">Transferase</keyword>